<evidence type="ECO:0000313" key="2">
    <source>
        <dbReference type="Proteomes" id="UP000799538"/>
    </source>
</evidence>
<evidence type="ECO:0008006" key="3">
    <source>
        <dbReference type="Google" id="ProtNLM"/>
    </source>
</evidence>
<sequence length="311" mass="35602">MYLFSSRQQFLILVHSKQYIYTSNLPCQRSSLPQFRASHSTSFKMTDKLIPSDPEKVMVTRKVTPEIITYSVPFLRFGKIQIGGRGTVVRTAAGDLAVFSPVALTEDVKKEVSSFGNVRWLIAPDMEHHIFLTPWSEAFPEAKVIGPAELKEKREKQGYKTPFTYLWKAKELPTVDADFDKEFDYEYVFAHPNKELVFNHKPTKTLIEADLMFNLPATEQMSKTNIPPNSGLLTKLFIAINNPAGTAIWQKRFLWYAMSAADRPNFNKSIQKIDSWDFNRIIPCHGDVIETDGKGIFRKVFEWHLGGKKST</sequence>
<dbReference type="SUPFAM" id="SSF56281">
    <property type="entry name" value="Metallo-hydrolase/oxidoreductase"/>
    <property type="match status" value="1"/>
</dbReference>
<keyword evidence="2" id="KW-1185">Reference proteome</keyword>
<proteinExistence type="predicted"/>
<organism evidence="1 2">
    <name type="scientific">Elsinoe ampelina</name>
    <dbReference type="NCBI Taxonomy" id="302913"/>
    <lineage>
        <taxon>Eukaryota</taxon>
        <taxon>Fungi</taxon>
        <taxon>Dikarya</taxon>
        <taxon>Ascomycota</taxon>
        <taxon>Pezizomycotina</taxon>
        <taxon>Dothideomycetes</taxon>
        <taxon>Dothideomycetidae</taxon>
        <taxon>Myriangiales</taxon>
        <taxon>Elsinoaceae</taxon>
        <taxon>Elsinoe</taxon>
    </lineage>
</organism>
<dbReference type="AlphaFoldDB" id="A0A6A6GFE8"/>
<dbReference type="OrthoDB" id="421671at2759"/>
<dbReference type="InterPro" id="IPR036866">
    <property type="entry name" value="RibonucZ/Hydroxyglut_hydro"/>
</dbReference>
<dbReference type="InterPro" id="IPR025638">
    <property type="entry name" value="DUF4336"/>
</dbReference>
<name>A0A6A6GFE8_9PEZI</name>
<reference evidence="2" key="1">
    <citation type="journal article" date="2020" name="Stud. Mycol.">
        <title>101 Dothideomycetes genomes: A test case for predicting lifestyles and emergence of pathogens.</title>
        <authorList>
            <person name="Haridas S."/>
            <person name="Albert R."/>
            <person name="Binder M."/>
            <person name="Bloem J."/>
            <person name="LaButti K."/>
            <person name="Salamov A."/>
            <person name="Andreopoulos B."/>
            <person name="Baker S."/>
            <person name="Barry K."/>
            <person name="Bills G."/>
            <person name="Bluhm B."/>
            <person name="Cannon C."/>
            <person name="Castanera R."/>
            <person name="Culley D."/>
            <person name="Daum C."/>
            <person name="Ezra D."/>
            <person name="Gonzalez J."/>
            <person name="Henrissat B."/>
            <person name="Kuo A."/>
            <person name="Liang C."/>
            <person name="Lipzen A."/>
            <person name="Lutzoni F."/>
            <person name="Magnuson J."/>
            <person name="Mondo S."/>
            <person name="Nolan M."/>
            <person name="Ohm R."/>
            <person name="Pangilinan J."/>
            <person name="Park H.-J."/>
            <person name="Ramirez L."/>
            <person name="Alfaro M."/>
            <person name="Sun H."/>
            <person name="Tritt A."/>
            <person name="Yoshinaga Y."/>
            <person name="Zwiers L.-H."/>
            <person name="Turgeon B."/>
            <person name="Goodwin S."/>
            <person name="Spatafora J."/>
            <person name="Crous P."/>
            <person name="Grigoriev I."/>
        </authorList>
    </citation>
    <scope>NUCLEOTIDE SEQUENCE [LARGE SCALE GENOMIC DNA]</scope>
    <source>
        <strain evidence="2">CECT 20119</strain>
    </source>
</reference>
<protein>
    <recommendedName>
        <fullName evidence="3">Beta-lactamase-like protein</fullName>
    </recommendedName>
</protein>
<dbReference type="EMBL" id="ML992505">
    <property type="protein sequence ID" value="KAF2224388.1"/>
    <property type="molecule type" value="Genomic_DNA"/>
</dbReference>
<dbReference type="Pfam" id="PF14234">
    <property type="entry name" value="DUF4336"/>
    <property type="match status" value="1"/>
</dbReference>
<dbReference type="Proteomes" id="UP000799538">
    <property type="component" value="Unassembled WGS sequence"/>
</dbReference>
<accession>A0A6A6GFE8</accession>
<gene>
    <name evidence="1" type="ORF">BDZ85DRAFT_260865</name>
</gene>
<dbReference type="PANTHER" id="PTHR33835:SF1">
    <property type="entry name" value="METALLO-BETA-LACTAMASE DOMAIN-CONTAINING PROTEIN"/>
    <property type="match status" value="1"/>
</dbReference>
<dbReference type="PANTHER" id="PTHR33835">
    <property type="entry name" value="YALI0C07656P"/>
    <property type="match status" value="1"/>
</dbReference>
<evidence type="ECO:0000313" key="1">
    <source>
        <dbReference type="EMBL" id="KAF2224388.1"/>
    </source>
</evidence>